<dbReference type="EMBL" id="CACRTW010000049">
    <property type="protein sequence ID" value="VYU34653.1"/>
    <property type="molecule type" value="Genomic_DNA"/>
</dbReference>
<evidence type="ECO:0000256" key="1">
    <source>
        <dbReference type="SAM" id="MobiDB-lite"/>
    </source>
</evidence>
<name>A0A6N3E8C5_9ACTN</name>
<accession>A0A6N3E8C5</accession>
<feature type="region of interest" description="Disordered" evidence="1">
    <location>
        <begin position="153"/>
        <end position="194"/>
    </location>
</feature>
<feature type="compositionally biased region" description="Basic and acidic residues" evidence="1">
    <location>
        <begin position="1"/>
        <end position="10"/>
    </location>
</feature>
<keyword evidence="2" id="KW-0812">Transmembrane</keyword>
<evidence type="ECO:0000256" key="2">
    <source>
        <dbReference type="SAM" id="Phobius"/>
    </source>
</evidence>
<keyword evidence="2" id="KW-1133">Transmembrane helix</keyword>
<proteinExistence type="predicted"/>
<feature type="compositionally biased region" description="Low complexity" evidence="1">
    <location>
        <begin position="262"/>
        <end position="286"/>
    </location>
</feature>
<sequence>MDENDNKPQDELDQELNLVPDGDDGGTMPLKRKVAIGAAVALFVAGLGLGGAWATGAFTPKPESSKVEAGTGANKKRVSDKAESTVDWTVKIETEGVTADSSPLITRYVCTDGAEAGTEFYHATPASDAIEGKDSVRLAEGTWEITAIPIINQDGSITTPSGGGEQAVPGDHKGSGSTDFTGETKPAGDVTQDDIDKVLDKVNDAISKGDGTLTGDAGKDVVNKVTDNASKAPAADKEKVEEKKDAATDSAVKAEDKKADAAKPSTGSGSAPSKSDSKPSSGSSSKPSHEHTWQAQYRNDPVYETRTRTVVDQDAWDEQVCIGSHIVFSDGTIFYDAAAAANYQESKAMAGTPVSYHTVDDYQTVHHEAVTHQEAYQVQTGTKQVLTGYRCSGCGATK</sequence>
<keyword evidence="2" id="KW-0472">Membrane</keyword>
<dbReference type="RefSeq" id="WP_156600715.1">
    <property type="nucleotide sequence ID" value="NZ_CACRTW010000049.1"/>
</dbReference>
<feature type="compositionally biased region" description="Basic and acidic residues" evidence="1">
    <location>
        <begin position="234"/>
        <end position="261"/>
    </location>
</feature>
<dbReference type="AlphaFoldDB" id="A0A6N3E8C5"/>
<gene>
    <name evidence="3" type="ORF">CALFYP39_02084</name>
</gene>
<protein>
    <submittedName>
        <fullName evidence="3">Uncharacterized protein</fullName>
    </submittedName>
</protein>
<reference evidence="3" key="1">
    <citation type="submission" date="2019-11" db="EMBL/GenBank/DDBJ databases">
        <authorList>
            <person name="Feng L."/>
        </authorList>
    </citation>
    <scope>NUCLEOTIDE SEQUENCE</scope>
    <source>
        <strain evidence="3">CaerofaciensLFYP39</strain>
    </source>
</reference>
<evidence type="ECO:0000313" key="3">
    <source>
        <dbReference type="EMBL" id="VYU34653.1"/>
    </source>
</evidence>
<feature type="region of interest" description="Disordered" evidence="1">
    <location>
        <begin position="1"/>
        <end position="25"/>
    </location>
</feature>
<organism evidence="3">
    <name type="scientific">Collinsella aerofaciens</name>
    <dbReference type="NCBI Taxonomy" id="74426"/>
    <lineage>
        <taxon>Bacteria</taxon>
        <taxon>Bacillati</taxon>
        <taxon>Actinomycetota</taxon>
        <taxon>Coriobacteriia</taxon>
        <taxon>Coriobacteriales</taxon>
        <taxon>Coriobacteriaceae</taxon>
        <taxon>Collinsella</taxon>
    </lineage>
</organism>
<feature type="region of interest" description="Disordered" evidence="1">
    <location>
        <begin position="228"/>
        <end position="300"/>
    </location>
</feature>
<feature type="transmembrane region" description="Helical" evidence="2">
    <location>
        <begin position="34"/>
        <end position="54"/>
    </location>
</feature>